<dbReference type="Gene3D" id="3.80.10.10">
    <property type="entry name" value="Ribonuclease Inhibitor"/>
    <property type="match status" value="2"/>
</dbReference>
<dbReference type="Pfam" id="PF00431">
    <property type="entry name" value="CUB"/>
    <property type="match status" value="1"/>
</dbReference>
<dbReference type="Proteomes" id="UP001283361">
    <property type="component" value="Unassembled WGS sequence"/>
</dbReference>
<dbReference type="SUPFAM" id="SSF56436">
    <property type="entry name" value="C-type lectin-like"/>
    <property type="match status" value="1"/>
</dbReference>
<dbReference type="SUPFAM" id="SSF52058">
    <property type="entry name" value="L domain-like"/>
    <property type="match status" value="1"/>
</dbReference>
<dbReference type="CDD" id="cd00112">
    <property type="entry name" value="LDLa"/>
    <property type="match status" value="5"/>
</dbReference>
<feature type="chain" id="PRO_5042256327" description="G-protein coupled receptor GRL101" evidence="15">
    <location>
        <begin position="19"/>
        <end position="1645"/>
    </location>
</feature>
<feature type="signal peptide" evidence="15">
    <location>
        <begin position="1"/>
        <end position="18"/>
    </location>
</feature>
<evidence type="ECO:0000256" key="4">
    <source>
        <dbReference type="ARBA" id="ARBA00022692"/>
    </source>
</evidence>
<dbReference type="InterPro" id="IPR001611">
    <property type="entry name" value="Leu-rich_rpt"/>
</dbReference>
<dbReference type="InterPro" id="IPR035914">
    <property type="entry name" value="Sperma_CUB_dom_sf"/>
</dbReference>
<keyword evidence="7" id="KW-0297">G-protein coupled receptor</keyword>
<dbReference type="PROSITE" id="PS51450">
    <property type="entry name" value="LRR"/>
    <property type="match status" value="2"/>
</dbReference>
<name>A0AAE0ZF32_9GAST</name>
<dbReference type="Pfam" id="PF13855">
    <property type="entry name" value="LRR_8"/>
    <property type="match status" value="1"/>
</dbReference>
<feature type="domain" description="G-protein coupled receptors family 1 profile" evidence="17">
    <location>
        <begin position="1230"/>
        <end position="1526"/>
    </location>
</feature>
<dbReference type="GO" id="GO:0008528">
    <property type="term" value="F:G protein-coupled peptide receptor activity"/>
    <property type="evidence" value="ECO:0007669"/>
    <property type="project" value="TreeGrafter"/>
</dbReference>
<evidence type="ECO:0000256" key="1">
    <source>
        <dbReference type="ARBA" id="ARBA00004651"/>
    </source>
</evidence>
<keyword evidence="8 14" id="KW-0472">Membrane</keyword>
<evidence type="ECO:0000256" key="14">
    <source>
        <dbReference type="SAM" id="Phobius"/>
    </source>
</evidence>
<evidence type="ECO:0000256" key="3">
    <source>
        <dbReference type="ARBA" id="ARBA00022614"/>
    </source>
</evidence>
<accession>A0AAE0ZF32</accession>
<comment type="caution">
    <text evidence="12">Lacks conserved residue(s) required for the propagation of feature annotation.</text>
</comment>
<evidence type="ECO:0000256" key="15">
    <source>
        <dbReference type="SAM" id="SignalP"/>
    </source>
</evidence>
<organism evidence="18 19">
    <name type="scientific">Elysia crispata</name>
    <name type="common">lettuce slug</name>
    <dbReference type="NCBI Taxonomy" id="231223"/>
    <lineage>
        <taxon>Eukaryota</taxon>
        <taxon>Metazoa</taxon>
        <taxon>Spiralia</taxon>
        <taxon>Lophotrochozoa</taxon>
        <taxon>Mollusca</taxon>
        <taxon>Gastropoda</taxon>
        <taxon>Heterobranchia</taxon>
        <taxon>Euthyneura</taxon>
        <taxon>Panpulmonata</taxon>
        <taxon>Sacoglossa</taxon>
        <taxon>Placobranchoidea</taxon>
        <taxon>Plakobranchidae</taxon>
        <taxon>Elysia</taxon>
    </lineage>
</organism>
<evidence type="ECO:0000256" key="10">
    <source>
        <dbReference type="ARBA" id="ARBA00023170"/>
    </source>
</evidence>
<dbReference type="SUPFAM" id="SSF81321">
    <property type="entry name" value="Family A G protein-coupled receptor-like"/>
    <property type="match status" value="1"/>
</dbReference>
<dbReference type="InterPro" id="IPR002172">
    <property type="entry name" value="LDrepeatLR_classA_rpt"/>
</dbReference>
<protein>
    <recommendedName>
        <fullName evidence="20">G-protein coupled receptor GRL101</fullName>
    </recommendedName>
</protein>
<dbReference type="PANTHER" id="PTHR24372:SF77">
    <property type="entry name" value="G-PROTEIN COUPLED RECEPTORS FAMILY 1 PROFILE DOMAIN-CONTAINING PROTEIN"/>
    <property type="match status" value="1"/>
</dbReference>
<dbReference type="GO" id="GO:0007189">
    <property type="term" value="P:adenylate cyclase-activating G protein-coupled receptor signaling pathway"/>
    <property type="evidence" value="ECO:0007669"/>
    <property type="project" value="TreeGrafter"/>
</dbReference>
<evidence type="ECO:0000256" key="7">
    <source>
        <dbReference type="ARBA" id="ARBA00023040"/>
    </source>
</evidence>
<feature type="disulfide bond" evidence="12">
    <location>
        <begin position="772"/>
        <end position="790"/>
    </location>
</feature>
<feature type="transmembrane region" description="Helical" evidence="14">
    <location>
        <begin position="1216"/>
        <end position="1238"/>
    </location>
</feature>
<evidence type="ECO:0000313" key="18">
    <source>
        <dbReference type="EMBL" id="KAK3768214.1"/>
    </source>
</evidence>
<evidence type="ECO:0000313" key="19">
    <source>
        <dbReference type="Proteomes" id="UP001283361"/>
    </source>
</evidence>
<dbReference type="Gene3D" id="2.60.120.290">
    <property type="entry name" value="Spermadhesin, CUB domain"/>
    <property type="match status" value="1"/>
</dbReference>
<dbReference type="InterPro" id="IPR032675">
    <property type="entry name" value="LRR_dom_sf"/>
</dbReference>
<feature type="transmembrane region" description="Helical" evidence="14">
    <location>
        <begin position="1259"/>
        <end position="1282"/>
    </location>
</feature>
<keyword evidence="9 12" id="KW-1015">Disulfide bond</keyword>
<keyword evidence="3" id="KW-0433">Leucine-rich repeat</keyword>
<feature type="disulfide bond" evidence="12">
    <location>
        <begin position="784"/>
        <end position="799"/>
    </location>
</feature>
<dbReference type="PROSITE" id="PS50262">
    <property type="entry name" value="G_PROTEIN_RECEP_F1_2"/>
    <property type="match status" value="1"/>
</dbReference>
<dbReference type="SUPFAM" id="SSF57424">
    <property type="entry name" value="LDL receptor-like module"/>
    <property type="match status" value="5"/>
</dbReference>
<dbReference type="PRINTS" id="PR00261">
    <property type="entry name" value="LDLRECEPTOR"/>
</dbReference>
<dbReference type="InterPro" id="IPR000859">
    <property type="entry name" value="CUB_dom"/>
</dbReference>
<dbReference type="SMART" id="SM00042">
    <property type="entry name" value="CUB"/>
    <property type="match status" value="1"/>
</dbReference>
<evidence type="ECO:0000256" key="5">
    <source>
        <dbReference type="ARBA" id="ARBA00022737"/>
    </source>
</evidence>
<keyword evidence="10" id="KW-0675">Receptor</keyword>
<dbReference type="InterPro" id="IPR017452">
    <property type="entry name" value="GPCR_Rhodpsn_7TM"/>
</dbReference>
<feature type="transmembrane region" description="Helical" evidence="14">
    <location>
        <begin position="1402"/>
        <end position="1427"/>
    </location>
</feature>
<evidence type="ECO:0000259" key="16">
    <source>
        <dbReference type="PROSITE" id="PS01180"/>
    </source>
</evidence>
<keyword evidence="19" id="KW-1185">Reference proteome</keyword>
<evidence type="ECO:0000256" key="11">
    <source>
        <dbReference type="ARBA" id="ARBA00023224"/>
    </source>
</evidence>
<dbReference type="InterPro" id="IPR023415">
    <property type="entry name" value="LDLR_class-A_CS"/>
</dbReference>
<evidence type="ECO:0000256" key="6">
    <source>
        <dbReference type="ARBA" id="ARBA00022989"/>
    </source>
</evidence>
<reference evidence="18" key="1">
    <citation type="journal article" date="2023" name="G3 (Bethesda)">
        <title>A reference genome for the long-term kleptoplast-retaining sea slug Elysia crispata morphotype clarki.</title>
        <authorList>
            <person name="Eastman K.E."/>
            <person name="Pendleton A.L."/>
            <person name="Shaikh M.A."/>
            <person name="Suttiyut T."/>
            <person name="Ogas R."/>
            <person name="Tomko P."/>
            <person name="Gavelis G."/>
            <person name="Widhalm J.R."/>
            <person name="Wisecaver J.H."/>
        </authorList>
    </citation>
    <scope>NUCLEOTIDE SEQUENCE</scope>
    <source>
        <strain evidence="18">ECLA1</strain>
    </source>
</reference>
<evidence type="ECO:0000256" key="2">
    <source>
        <dbReference type="ARBA" id="ARBA00022475"/>
    </source>
</evidence>
<feature type="transmembrane region" description="Helical" evidence="14">
    <location>
        <begin position="1302"/>
        <end position="1325"/>
    </location>
</feature>
<keyword evidence="2" id="KW-1003">Cell membrane</keyword>
<dbReference type="SMART" id="SM00192">
    <property type="entry name" value="LDLa"/>
    <property type="match status" value="6"/>
</dbReference>
<dbReference type="Gene3D" id="1.20.1070.10">
    <property type="entry name" value="Rhodopsin 7-helix transmembrane proteins"/>
    <property type="match status" value="1"/>
</dbReference>
<dbReference type="GO" id="GO:0005886">
    <property type="term" value="C:plasma membrane"/>
    <property type="evidence" value="ECO:0007669"/>
    <property type="project" value="UniProtKB-SubCell"/>
</dbReference>
<keyword evidence="4 14" id="KW-0812">Transmembrane</keyword>
<dbReference type="InterPro" id="IPR036055">
    <property type="entry name" value="LDL_receptor-like_sf"/>
</dbReference>
<dbReference type="InterPro" id="IPR003591">
    <property type="entry name" value="Leu-rich_rpt_typical-subtyp"/>
</dbReference>
<dbReference type="Pfam" id="PF00001">
    <property type="entry name" value="7tm_1"/>
    <property type="match status" value="1"/>
</dbReference>
<dbReference type="EMBL" id="JAWDGP010004065">
    <property type="protein sequence ID" value="KAK3768214.1"/>
    <property type="molecule type" value="Genomic_DNA"/>
</dbReference>
<gene>
    <name evidence="18" type="ORF">RRG08_031747</name>
</gene>
<feature type="compositionally biased region" description="Low complexity" evidence="13">
    <location>
        <begin position="1558"/>
        <end position="1574"/>
    </location>
</feature>
<dbReference type="Pfam" id="PF00057">
    <property type="entry name" value="Ldl_recept_a"/>
    <property type="match status" value="1"/>
</dbReference>
<dbReference type="PROSITE" id="PS01209">
    <property type="entry name" value="LDLRA_1"/>
    <property type="match status" value="1"/>
</dbReference>
<dbReference type="InterPro" id="IPR000276">
    <property type="entry name" value="GPCR_Rhodpsn"/>
</dbReference>
<feature type="compositionally biased region" description="Basic and acidic residues" evidence="13">
    <location>
        <begin position="1577"/>
        <end position="1594"/>
    </location>
</feature>
<comment type="subcellular location">
    <subcellularLocation>
        <location evidence="1">Cell membrane</location>
        <topology evidence="1">Multi-pass membrane protein</topology>
    </subcellularLocation>
</comment>
<feature type="disulfide bond" evidence="12">
    <location>
        <begin position="744"/>
        <end position="759"/>
    </location>
</feature>
<keyword evidence="5" id="KW-0677">Repeat</keyword>
<evidence type="ECO:0000256" key="12">
    <source>
        <dbReference type="PROSITE-ProRule" id="PRU00124"/>
    </source>
</evidence>
<feature type="disulfide bond" evidence="12">
    <location>
        <begin position="941"/>
        <end position="956"/>
    </location>
</feature>
<feature type="disulfide bond" evidence="12">
    <location>
        <begin position="732"/>
        <end position="750"/>
    </location>
</feature>
<dbReference type="PROSITE" id="PS50068">
    <property type="entry name" value="LDLRA_2"/>
    <property type="match status" value="5"/>
</dbReference>
<evidence type="ECO:0000256" key="9">
    <source>
        <dbReference type="ARBA" id="ARBA00023157"/>
    </source>
</evidence>
<feature type="disulfide bond" evidence="12">
    <location>
        <begin position="702"/>
        <end position="717"/>
    </location>
</feature>
<dbReference type="InterPro" id="IPR016187">
    <property type="entry name" value="CTDL_fold"/>
</dbReference>
<evidence type="ECO:0000256" key="13">
    <source>
        <dbReference type="SAM" id="MobiDB-lite"/>
    </source>
</evidence>
<keyword evidence="6 14" id="KW-1133">Transmembrane helix</keyword>
<feature type="transmembrane region" description="Helical" evidence="14">
    <location>
        <begin position="1508"/>
        <end position="1533"/>
    </location>
</feature>
<evidence type="ECO:0000259" key="17">
    <source>
        <dbReference type="PROSITE" id="PS50262"/>
    </source>
</evidence>
<dbReference type="CDD" id="cd00041">
    <property type="entry name" value="CUB"/>
    <property type="match status" value="1"/>
</dbReference>
<evidence type="ECO:0008006" key="20">
    <source>
        <dbReference type="Google" id="ProtNLM"/>
    </source>
</evidence>
<dbReference type="PANTHER" id="PTHR24372">
    <property type="entry name" value="GLYCOPROTEIN HORMONE RECEPTOR"/>
    <property type="match status" value="1"/>
</dbReference>
<dbReference type="Gene3D" id="3.10.100.10">
    <property type="entry name" value="Mannose-Binding Protein A, subunit A"/>
    <property type="match status" value="1"/>
</dbReference>
<evidence type="ECO:0000256" key="8">
    <source>
        <dbReference type="ARBA" id="ARBA00023136"/>
    </source>
</evidence>
<dbReference type="SUPFAM" id="SSF49854">
    <property type="entry name" value="Spermadhesin, CUB domain"/>
    <property type="match status" value="1"/>
</dbReference>
<sequence>MVLLQSFIFIVLYMMVQSRRNKFVRNLPYQNSMTMWLALDQYNMTTKAEKVGTQDASFLMKANSNIVSYTLTEPFMNYEEPLNGNMLIYSQTPSLYVRHLQKRSIRETSDLRYQGCKKDHDPRVRIGLTNGDRFLCWYSKFCPCNLDDEPETEVWAADGILHVTSPCCLNHCSINFRIQAPLGQELLLEFLDMRISTVKGQNSDATHLCFDSYIFFLNFWFRFCGDSPPPPIRVMSRRVDFMLALYDNSLCPPDNKVMFKLRYRACSSMNVTSDICPQQLVYTTPGWSGYVKSPGFDWLGSYPPNTFCRWNISVEIGNVIRLHFAWFRLPNEPDPDVLKIYINDYSTADPSAPASLIYRYRVLQNVQAYTIVLPGNTATMEFTSDDEDSSKGFNIIFDAVDPRLFVPIIDETTLNCSGINTSSLPEHIRCNFRQDCLDGEDETDCPYNSTSCPHGGYLLNHKCVYIHAPDYPISWEQAAALCWDKYGGHLFTPRNVAETSFLKALTAKDFRVFLTPMFFGLRGYNGKITNSESQTKSLYSSQTGHGSKQRNNGAASLLYRRMQVGSDGTTVFEFLGYYQSAEVSSCVIWTTSQSNSGYYLWRVPCDKPHVPNRLTGHPQNVYAVCEVKKPNLQQKPEPILPLNLGVSEPLRNLWNYDQHSGANETSFTGSRGESSNSSEWVGVLETFHCLSSRENISLSRRCDRVPDCFDGTDETDCEDFFASSLISARFQCPAGLLVSYIHVCDGVNDCLDGKDESFCHPEQEEPGITRVCSNGLAMPVAVWCDAKPDCLDGSDEVGCQECSPGSVLCPGIGCYPDHWVDDKELDCSIQGKDGHWAIEPNFSPRFTDGIVPPAVVLPDGYGKAKLVPLSAQGDKDMASLCPSTHAQCHGQGFCIPEFMLCNGVKDCPDGEDELLTTCQLFCRDRFRCHSSSICLHESHVCDGWPHCPLHDDEIMCPSRHAQQTTCPDGCRCLAGQLVEMICDVTRFIDSPTEQSADNGNSTRNTKYLRLTSSKSSSLEFKLYIMAPRLVKLEITFTSIQHINVLSCPQLYEFDGKGNQLMSVPSETFSNTTEIRLLDLSENKIQNINFEFLKHLRHLEFLDLSYNNLTSIQEFSFSRCPKLKRIVLKSMGIRDINNNAFSGLVSLQHLELVGNTISKFGASILTGLSQLKSLHADNYRLCCSQVVPESLKTGICQVPTDEISSCKDILATEFFRGFLWAVAILTITGNGGVLVYRLVIEKRKSANSGSGGRQRQQLGYGTFITSLAASDFLMGVYLCLIGGADFHYRGRYLWAFSEWTRSALCSMAGFLCFVSSEVSELTIALVTLDRLLALAFPLSENLHFSPFSARIASLAAWTIGVILAAVPLFPQLDTLWDRFYSQNGVCIPLPITRAQFPGKEYSFTIFVVFNMTIFLLIALGQILVFWAVRSNSMNSQKISSKPTNDDGNAAEIDKQAKKDAHRSRQHQQEAAIARKLALVVASDFLCWVPIGVLGLMSRLNVPVPGQASVVASVFLLPLNAALNPFLYTLSAIFVNRKTRKRKNSAAVNVSHGLKGATNRVTGTSSVSGSRSASSSHNQRNDGLSDARAPIEEVGRVEQSSGPVRENREQLRQLKTWIILAKTSPEEVHRCLQQFLKNAHPPNTVTS</sequence>
<feature type="transmembrane region" description="Helical" evidence="14">
    <location>
        <begin position="1475"/>
        <end position="1496"/>
    </location>
</feature>
<keyword evidence="15" id="KW-0732">Signal</keyword>
<dbReference type="InterPro" id="IPR016186">
    <property type="entry name" value="C-type_lectin-like/link_sf"/>
</dbReference>
<keyword evidence="11" id="KW-0807">Transducer</keyword>
<comment type="caution">
    <text evidence="18">The sequence shown here is derived from an EMBL/GenBank/DDBJ whole genome shotgun (WGS) entry which is preliminary data.</text>
</comment>
<dbReference type="PROSITE" id="PS01180">
    <property type="entry name" value="CUB"/>
    <property type="match status" value="1"/>
</dbReference>
<feature type="transmembrane region" description="Helical" evidence="14">
    <location>
        <begin position="1346"/>
        <end position="1368"/>
    </location>
</feature>
<feature type="region of interest" description="Disordered" evidence="13">
    <location>
        <begin position="1555"/>
        <end position="1605"/>
    </location>
</feature>
<dbReference type="GO" id="GO:0009755">
    <property type="term" value="P:hormone-mediated signaling pathway"/>
    <property type="evidence" value="ECO:0007669"/>
    <property type="project" value="TreeGrafter"/>
</dbReference>
<feature type="domain" description="CUB" evidence="16">
    <location>
        <begin position="276"/>
        <end position="400"/>
    </location>
</feature>
<proteinExistence type="predicted"/>
<dbReference type="SMART" id="SM00369">
    <property type="entry name" value="LRR_TYP"/>
    <property type="match status" value="2"/>
</dbReference>
<dbReference type="Gene3D" id="4.10.400.10">
    <property type="entry name" value="Low-density Lipoprotein Receptor"/>
    <property type="match status" value="5"/>
</dbReference>